<dbReference type="InterPro" id="IPR043137">
    <property type="entry name" value="GGT_ssub_C"/>
</dbReference>
<name>A0A0L0STY7_ALLM3</name>
<gene>
    <name evidence="10" type="ORF">AMAG_09835</name>
</gene>
<keyword evidence="9" id="KW-0472">Membrane</keyword>
<evidence type="ECO:0000256" key="6">
    <source>
        <dbReference type="PIRSR" id="PIRSR600101-1"/>
    </source>
</evidence>
<evidence type="ECO:0000256" key="7">
    <source>
        <dbReference type="PIRSR" id="PIRSR600101-2"/>
    </source>
</evidence>
<comment type="function">
    <text evidence="8">Cleaves the gamma-glutamyl peptide bond of glutathione and glutathione conjugates.</text>
</comment>
<keyword evidence="8" id="KW-0012">Acyltransferase</keyword>
<comment type="catalytic activity">
    <reaction evidence="2 8">
        <text>glutathione + H2O = L-cysteinylglycine + L-glutamate</text>
        <dbReference type="Rhea" id="RHEA:28807"/>
        <dbReference type="ChEBI" id="CHEBI:15377"/>
        <dbReference type="ChEBI" id="CHEBI:29985"/>
        <dbReference type="ChEBI" id="CHEBI:57925"/>
        <dbReference type="ChEBI" id="CHEBI:61694"/>
        <dbReference type="EC" id="3.4.19.13"/>
    </reaction>
</comment>
<evidence type="ECO:0000256" key="2">
    <source>
        <dbReference type="ARBA" id="ARBA00001089"/>
    </source>
</evidence>
<reference evidence="10 11" key="1">
    <citation type="submission" date="2009-11" db="EMBL/GenBank/DDBJ databases">
        <title>Annotation of Allomyces macrogynus ATCC 38327.</title>
        <authorList>
            <consortium name="The Broad Institute Genome Sequencing Platform"/>
            <person name="Russ C."/>
            <person name="Cuomo C."/>
            <person name="Burger G."/>
            <person name="Gray M.W."/>
            <person name="Holland P.W.H."/>
            <person name="King N."/>
            <person name="Lang F.B.F."/>
            <person name="Roger A.J."/>
            <person name="Ruiz-Trillo I."/>
            <person name="Young S.K."/>
            <person name="Zeng Q."/>
            <person name="Gargeya S."/>
            <person name="Fitzgerald M."/>
            <person name="Haas B."/>
            <person name="Abouelleil A."/>
            <person name="Alvarado L."/>
            <person name="Arachchi H.M."/>
            <person name="Berlin A."/>
            <person name="Chapman S.B."/>
            <person name="Gearin G."/>
            <person name="Goldberg J."/>
            <person name="Griggs A."/>
            <person name="Gujja S."/>
            <person name="Hansen M."/>
            <person name="Heiman D."/>
            <person name="Howarth C."/>
            <person name="Larimer J."/>
            <person name="Lui A."/>
            <person name="MacDonald P.J.P."/>
            <person name="McCowen C."/>
            <person name="Montmayeur A."/>
            <person name="Murphy C."/>
            <person name="Neiman D."/>
            <person name="Pearson M."/>
            <person name="Priest M."/>
            <person name="Roberts A."/>
            <person name="Saif S."/>
            <person name="Shea T."/>
            <person name="Sisk P."/>
            <person name="Stolte C."/>
            <person name="Sykes S."/>
            <person name="Wortman J."/>
            <person name="Nusbaum C."/>
            <person name="Birren B."/>
        </authorList>
    </citation>
    <scope>NUCLEOTIDE SEQUENCE [LARGE SCALE GENOMIC DNA]</scope>
    <source>
        <strain evidence="10 11">ATCC 38327</strain>
    </source>
</reference>
<evidence type="ECO:0000256" key="9">
    <source>
        <dbReference type="SAM" id="Phobius"/>
    </source>
</evidence>
<feature type="binding site" evidence="7">
    <location>
        <begin position="440"/>
        <end position="442"/>
    </location>
    <ligand>
        <name>L-glutamate</name>
        <dbReference type="ChEBI" id="CHEBI:29985"/>
    </ligand>
</feature>
<dbReference type="InterPro" id="IPR043138">
    <property type="entry name" value="GGT_lsub"/>
</dbReference>
<evidence type="ECO:0000313" key="10">
    <source>
        <dbReference type="EMBL" id="KNE65870.1"/>
    </source>
</evidence>
<dbReference type="SUPFAM" id="SSF56235">
    <property type="entry name" value="N-terminal nucleophile aminohydrolases (Ntn hydrolases)"/>
    <property type="match status" value="1"/>
</dbReference>
<dbReference type="GO" id="GO:0006751">
    <property type="term" value="P:glutathione catabolic process"/>
    <property type="evidence" value="ECO:0007669"/>
    <property type="project" value="UniProtKB-UniRule"/>
</dbReference>
<dbReference type="VEuPathDB" id="FungiDB:AMAG_09835"/>
<comment type="pathway">
    <text evidence="3 8">Sulfur metabolism; glutathione metabolism.</text>
</comment>
<sequence length="612" mass="66445">MPPTADKLGDAAVRDHLLRDHDDHRHAQAPNLPILRARTRRRRVLAACAALALGVTALVGVASLAVPRTRTASAPHAHADAPHVYTHAAVAAEVPECSTVGKNIMVQGGSAVDAAIATTLCVGSVHSFASGIGGGGFMLIRAPDGRADVIDFRETAPNAISESLYAGLPTRAQIGGLAVGVPGEIRGFEVAHRKYGKLPWADVLAPIIALNENGFSMTDTLYRRIKSNIAWIAEKPEWAEVFLQDNGEIIPVGKKVRRPALAWTLRIVAEQGSAGFYEGEIAESLVAAAQRENGVLTLDDLRGYKAVVREPVAIWYKGRRILSTPAPASGHVLLYMLNILERFSFKEGPVGVNYHRIVEALRYGFARRSELGDPDFLDIAGRLDEILTKQEAAMARRNISDSTTYPPEHYRPKYENAPSHGTTHVSVVDANDMGVAVTSTVNLIFGAHIMDRKTGVVLNDQMDDFSFRNFSNAFGLPPSPSNYVEPMKRPMSSTVPTIVEKDGRLELVVGGSGGSRILSAVLQTILNQIEFEWGVTRAVTAPRLHDQLYPNVCEVEDGFDPRSVQELAQRKHELKLLPVGRHESVVQAVARARDGALEAVSDYRKGGRPDGY</sequence>
<dbReference type="PANTHER" id="PTHR11686">
    <property type="entry name" value="GAMMA GLUTAMYL TRANSPEPTIDASE"/>
    <property type="match status" value="1"/>
</dbReference>
<proteinExistence type="inferred from homology"/>
<dbReference type="Gene3D" id="1.10.246.130">
    <property type="match status" value="1"/>
</dbReference>
<dbReference type="Proteomes" id="UP000054350">
    <property type="component" value="Unassembled WGS sequence"/>
</dbReference>
<comment type="catalytic activity">
    <reaction evidence="5 8">
        <text>an N-terminal (5-L-glutamyl)-[peptide] + an alpha-amino acid = 5-L-glutamyl amino acid + an N-terminal L-alpha-aminoacyl-[peptide]</text>
        <dbReference type="Rhea" id="RHEA:23904"/>
        <dbReference type="Rhea" id="RHEA-COMP:9780"/>
        <dbReference type="Rhea" id="RHEA-COMP:9795"/>
        <dbReference type="ChEBI" id="CHEBI:77644"/>
        <dbReference type="ChEBI" id="CHEBI:78597"/>
        <dbReference type="ChEBI" id="CHEBI:78599"/>
        <dbReference type="ChEBI" id="CHEBI:78608"/>
        <dbReference type="EC" id="2.3.2.2"/>
    </reaction>
</comment>
<dbReference type="AlphaFoldDB" id="A0A0L0STY7"/>
<evidence type="ECO:0000256" key="8">
    <source>
        <dbReference type="RuleBase" id="RU368068"/>
    </source>
</evidence>
<keyword evidence="8" id="KW-0378">Hydrolase</keyword>
<evidence type="ECO:0000256" key="3">
    <source>
        <dbReference type="ARBA" id="ARBA00005115"/>
    </source>
</evidence>
<keyword evidence="9" id="KW-0812">Transmembrane</keyword>
<protein>
    <recommendedName>
        <fullName evidence="8">Glutathione hydrolase</fullName>
        <ecNumber evidence="8">2.3.2.2</ecNumber>
        <ecNumber evidence="8">3.4.19.13</ecNumber>
    </recommendedName>
    <alternativeName>
        <fullName evidence="8">Gamma-glutamyltransferase</fullName>
    </alternativeName>
    <alternativeName>
        <fullName evidence="8">Gamma-glutamyltranspeptidase</fullName>
    </alternativeName>
</protein>
<dbReference type="eggNOG" id="KOG2410">
    <property type="taxonomic scope" value="Eukaryota"/>
</dbReference>
<dbReference type="PANTHER" id="PTHR11686:SF9">
    <property type="entry name" value="RE13973P"/>
    <property type="match status" value="1"/>
</dbReference>
<feature type="active site" description="Nucleophile" evidence="6">
    <location>
        <position position="422"/>
    </location>
</feature>
<dbReference type="PRINTS" id="PR01210">
    <property type="entry name" value="GGTRANSPTASE"/>
</dbReference>
<comment type="catalytic activity">
    <reaction evidence="1 8">
        <text>an S-substituted glutathione + H2O = an S-substituted L-cysteinylglycine + L-glutamate</text>
        <dbReference type="Rhea" id="RHEA:59468"/>
        <dbReference type="ChEBI" id="CHEBI:15377"/>
        <dbReference type="ChEBI" id="CHEBI:29985"/>
        <dbReference type="ChEBI" id="CHEBI:90779"/>
        <dbReference type="ChEBI" id="CHEBI:143103"/>
        <dbReference type="EC" id="3.4.19.13"/>
    </reaction>
</comment>
<feature type="binding site" evidence="7">
    <location>
        <begin position="492"/>
        <end position="493"/>
    </location>
    <ligand>
        <name>L-glutamate</name>
        <dbReference type="ChEBI" id="CHEBI:29985"/>
    </ligand>
</feature>
<feature type="binding site" evidence="7">
    <location>
        <position position="153"/>
    </location>
    <ligand>
        <name>L-glutamate</name>
        <dbReference type="ChEBI" id="CHEBI:29985"/>
    </ligand>
</feature>
<dbReference type="EMBL" id="GG745348">
    <property type="protein sequence ID" value="KNE65870.1"/>
    <property type="molecule type" value="Genomic_DNA"/>
</dbReference>
<dbReference type="Pfam" id="PF01019">
    <property type="entry name" value="G_glu_transpept"/>
    <property type="match status" value="1"/>
</dbReference>
<evidence type="ECO:0000256" key="4">
    <source>
        <dbReference type="ARBA" id="ARBA00009381"/>
    </source>
</evidence>
<dbReference type="GO" id="GO:0036374">
    <property type="term" value="F:glutathione hydrolase activity"/>
    <property type="evidence" value="ECO:0007669"/>
    <property type="project" value="UniProtKB-UniRule"/>
</dbReference>
<dbReference type="InterPro" id="IPR000101">
    <property type="entry name" value="GGT_peptidase"/>
</dbReference>
<accession>A0A0L0STY7</accession>
<dbReference type="OrthoDB" id="1081007at2759"/>
<evidence type="ECO:0000256" key="1">
    <source>
        <dbReference type="ARBA" id="ARBA00001049"/>
    </source>
</evidence>
<dbReference type="InterPro" id="IPR029055">
    <property type="entry name" value="Ntn_hydrolases_N"/>
</dbReference>
<feature type="binding site" evidence="7">
    <location>
        <position position="514"/>
    </location>
    <ligand>
        <name>L-glutamate</name>
        <dbReference type="ChEBI" id="CHEBI:29985"/>
    </ligand>
</feature>
<dbReference type="STRING" id="578462.A0A0L0STY7"/>
<keyword evidence="8 10" id="KW-0808">Transferase</keyword>
<dbReference type="NCBIfam" id="TIGR00066">
    <property type="entry name" value="g_glut_trans"/>
    <property type="match status" value="1"/>
</dbReference>
<dbReference type="GO" id="GO:0005886">
    <property type="term" value="C:plasma membrane"/>
    <property type="evidence" value="ECO:0007669"/>
    <property type="project" value="TreeGrafter"/>
</dbReference>
<dbReference type="EC" id="3.4.19.13" evidence="8"/>
<keyword evidence="9" id="KW-1133">Transmembrane helix</keyword>
<reference evidence="11" key="2">
    <citation type="submission" date="2009-11" db="EMBL/GenBank/DDBJ databases">
        <title>The Genome Sequence of Allomyces macrogynus strain ATCC 38327.</title>
        <authorList>
            <consortium name="The Broad Institute Genome Sequencing Platform"/>
            <person name="Russ C."/>
            <person name="Cuomo C."/>
            <person name="Shea T."/>
            <person name="Young S.K."/>
            <person name="Zeng Q."/>
            <person name="Koehrsen M."/>
            <person name="Haas B."/>
            <person name="Borodovsky M."/>
            <person name="Guigo R."/>
            <person name="Alvarado L."/>
            <person name="Berlin A."/>
            <person name="Borenstein D."/>
            <person name="Chen Z."/>
            <person name="Engels R."/>
            <person name="Freedman E."/>
            <person name="Gellesch M."/>
            <person name="Goldberg J."/>
            <person name="Griggs A."/>
            <person name="Gujja S."/>
            <person name="Heiman D."/>
            <person name="Hepburn T."/>
            <person name="Howarth C."/>
            <person name="Jen D."/>
            <person name="Larson L."/>
            <person name="Lewis B."/>
            <person name="Mehta T."/>
            <person name="Park D."/>
            <person name="Pearson M."/>
            <person name="Roberts A."/>
            <person name="Saif S."/>
            <person name="Shenoy N."/>
            <person name="Sisk P."/>
            <person name="Stolte C."/>
            <person name="Sykes S."/>
            <person name="Walk T."/>
            <person name="White J."/>
            <person name="Yandava C."/>
            <person name="Burger G."/>
            <person name="Gray M.W."/>
            <person name="Holland P.W.H."/>
            <person name="King N."/>
            <person name="Lang F.B.F."/>
            <person name="Roger A.J."/>
            <person name="Ruiz-Trillo I."/>
            <person name="Lander E."/>
            <person name="Nusbaum C."/>
        </authorList>
    </citation>
    <scope>NUCLEOTIDE SEQUENCE [LARGE SCALE GENOMIC DNA]</scope>
    <source>
        <strain evidence="11">ATCC 38327</strain>
    </source>
</reference>
<organism evidence="10 11">
    <name type="scientific">Allomyces macrogynus (strain ATCC 38327)</name>
    <name type="common">Allomyces javanicus var. macrogynus</name>
    <dbReference type="NCBI Taxonomy" id="578462"/>
    <lineage>
        <taxon>Eukaryota</taxon>
        <taxon>Fungi</taxon>
        <taxon>Fungi incertae sedis</taxon>
        <taxon>Blastocladiomycota</taxon>
        <taxon>Blastocladiomycetes</taxon>
        <taxon>Blastocladiales</taxon>
        <taxon>Blastocladiaceae</taxon>
        <taxon>Allomyces</taxon>
    </lineage>
</organism>
<dbReference type="GO" id="GO:0103068">
    <property type="term" value="F:leukotriene C4 gamma-glutamyl transferase activity"/>
    <property type="evidence" value="ECO:0007669"/>
    <property type="project" value="UniProtKB-EC"/>
</dbReference>
<dbReference type="UniPathway" id="UPA00204"/>
<dbReference type="OMA" id="ICGMGPP"/>
<dbReference type="Gene3D" id="3.60.20.40">
    <property type="match status" value="1"/>
</dbReference>
<feature type="transmembrane region" description="Helical" evidence="9">
    <location>
        <begin position="44"/>
        <end position="66"/>
    </location>
</feature>
<dbReference type="EC" id="2.3.2.2" evidence="8"/>
<comment type="similarity">
    <text evidence="4">Belongs to the gamma-glutamyltransferase family.</text>
</comment>
<feature type="binding site" evidence="7">
    <location>
        <position position="464"/>
    </location>
    <ligand>
        <name>L-glutamate</name>
        <dbReference type="ChEBI" id="CHEBI:29985"/>
    </ligand>
</feature>
<dbReference type="FunFam" id="1.10.246.130:FF:000001">
    <property type="entry name" value="Gamma-glutamyltransferase 5 isoform 1"/>
    <property type="match status" value="1"/>
</dbReference>
<evidence type="ECO:0000256" key="5">
    <source>
        <dbReference type="ARBA" id="ARBA00047417"/>
    </source>
</evidence>
<evidence type="ECO:0000313" key="11">
    <source>
        <dbReference type="Proteomes" id="UP000054350"/>
    </source>
</evidence>
<dbReference type="FunFam" id="3.60.20.40:FF:000001">
    <property type="entry name" value="Gamma-glutamyltranspeptidase 1"/>
    <property type="match status" value="1"/>
</dbReference>
<keyword evidence="11" id="KW-1185">Reference proteome</keyword>